<keyword evidence="2" id="KW-0812">Transmembrane</keyword>
<keyword evidence="2" id="KW-0472">Membrane</keyword>
<proteinExistence type="predicted"/>
<feature type="transmembrane region" description="Helical" evidence="2">
    <location>
        <begin position="175"/>
        <end position="194"/>
    </location>
</feature>
<dbReference type="PANTHER" id="PTHR36840:SF1">
    <property type="entry name" value="BLL5714 PROTEIN"/>
    <property type="match status" value="1"/>
</dbReference>
<feature type="region of interest" description="Disordered" evidence="1">
    <location>
        <begin position="1"/>
        <end position="20"/>
    </location>
</feature>
<dbReference type="EMBL" id="JAGSOH010000128">
    <property type="protein sequence ID" value="MBR7830362.1"/>
    <property type="molecule type" value="Genomic_DNA"/>
</dbReference>
<evidence type="ECO:0000313" key="3">
    <source>
        <dbReference type="EMBL" id="MBR7830362.1"/>
    </source>
</evidence>
<dbReference type="Proteomes" id="UP000676325">
    <property type="component" value="Unassembled WGS sequence"/>
</dbReference>
<feature type="transmembrane region" description="Helical" evidence="2">
    <location>
        <begin position="119"/>
        <end position="138"/>
    </location>
</feature>
<accession>A0A941EH22</accession>
<feature type="transmembrane region" description="Helical" evidence="2">
    <location>
        <begin position="244"/>
        <end position="262"/>
    </location>
</feature>
<feature type="transmembrane region" description="Helical" evidence="2">
    <location>
        <begin position="214"/>
        <end position="232"/>
    </location>
</feature>
<comment type="caution">
    <text evidence="3">The sequence shown here is derived from an EMBL/GenBank/DDBJ whole genome shotgun (WGS) entry which is preliminary data.</text>
</comment>
<evidence type="ECO:0000256" key="1">
    <source>
        <dbReference type="SAM" id="MobiDB-lite"/>
    </source>
</evidence>
<feature type="transmembrane region" description="Helical" evidence="2">
    <location>
        <begin position="61"/>
        <end position="78"/>
    </location>
</feature>
<evidence type="ECO:0000313" key="4">
    <source>
        <dbReference type="Proteomes" id="UP000676325"/>
    </source>
</evidence>
<feature type="transmembrane region" description="Helical" evidence="2">
    <location>
        <begin position="315"/>
        <end position="334"/>
    </location>
</feature>
<reference evidence="3" key="1">
    <citation type="submission" date="2021-04" db="EMBL/GenBank/DDBJ databases">
        <title>Genome based classification of Actinospica acidithermotolerans sp. nov., an actinobacterium isolated from an Indonesian hot spring.</title>
        <authorList>
            <person name="Kusuma A.B."/>
            <person name="Putra K.E."/>
            <person name="Nafisah S."/>
            <person name="Loh J."/>
            <person name="Nouioui I."/>
            <person name="Goodfellow M."/>
        </authorList>
    </citation>
    <scope>NUCLEOTIDE SEQUENCE</scope>
    <source>
        <strain evidence="3">MGRD01-02</strain>
    </source>
</reference>
<dbReference type="AlphaFoldDB" id="A0A941EH22"/>
<dbReference type="InterPro" id="IPR010640">
    <property type="entry name" value="Low_temperature_requirement_A"/>
</dbReference>
<gene>
    <name evidence="3" type="ORF">KDK95_28930</name>
</gene>
<keyword evidence="2" id="KW-1133">Transmembrane helix</keyword>
<dbReference type="RefSeq" id="WP_212521488.1">
    <property type="nucleotide sequence ID" value="NZ_JAGSOH010000128.1"/>
</dbReference>
<keyword evidence="4" id="KW-1185">Reference proteome</keyword>
<protein>
    <submittedName>
        <fullName evidence="3">Low temperature requirement protein A</fullName>
    </submittedName>
</protein>
<dbReference type="Pfam" id="PF06772">
    <property type="entry name" value="LtrA"/>
    <property type="match status" value="1"/>
</dbReference>
<name>A0A941EH22_9ACTN</name>
<sequence length="395" mass="42248">MIIGLRTPRPKGAVGARDTEEHHRVSTPLELFFDLCFVVAVGQAGRELAHAIELGELRHGLSAYAAVFFAIWWAWMNYSWFATAFDPDDVPFRLATFVQIAGALVIAAGVPRAFEHRDFTVVVIGYVIVRLAFASQWLRVYRDNPELRGLAARWGGGVLVVQLFWVLLQLVHSPAAYDAGFGALVVAELLVPYWAERGGSLPFHPHHIAERYGLFTLIVLGETVAAATVAIQGAMSGHEDVRKLVLLAFGGLLIVFSAWWIYFAHEAGDLLGERTSPYLWGYGHYIVFASAASIGAGAEVAAAWTGGGGEISARLAAGSVTVPTALLLLVIWVLQARHFKRGPAQAVMPATAAAVLLCTFAGSYAVFLAGLCCAASVILGVYGERLGSVGTASGA</sequence>
<feature type="transmembrane region" description="Helical" evidence="2">
    <location>
        <begin position="354"/>
        <end position="382"/>
    </location>
</feature>
<feature type="transmembrane region" description="Helical" evidence="2">
    <location>
        <begin position="150"/>
        <end position="168"/>
    </location>
</feature>
<evidence type="ECO:0000256" key="2">
    <source>
        <dbReference type="SAM" id="Phobius"/>
    </source>
</evidence>
<organism evidence="3 4">
    <name type="scientific">Actinospica acidithermotolerans</name>
    <dbReference type="NCBI Taxonomy" id="2828514"/>
    <lineage>
        <taxon>Bacteria</taxon>
        <taxon>Bacillati</taxon>
        <taxon>Actinomycetota</taxon>
        <taxon>Actinomycetes</taxon>
        <taxon>Catenulisporales</taxon>
        <taxon>Actinospicaceae</taxon>
        <taxon>Actinospica</taxon>
    </lineage>
</organism>
<feature type="transmembrane region" description="Helical" evidence="2">
    <location>
        <begin position="90"/>
        <end position="110"/>
    </location>
</feature>
<feature type="transmembrane region" description="Helical" evidence="2">
    <location>
        <begin position="282"/>
        <end position="303"/>
    </location>
</feature>
<dbReference type="PANTHER" id="PTHR36840">
    <property type="entry name" value="BLL5714 PROTEIN"/>
    <property type="match status" value="1"/>
</dbReference>